<dbReference type="Gene3D" id="1.10.357.10">
    <property type="entry name" value="Tetracycline Repressor, domain 2"/>
    <property type="match status" value="1"/>
</dbReference>
<organism evidence="5 6">
    <name type="scientific">Metabacillus litoralis</name>
    <dbReference type="NCBI Taxonomy" id="152268"/>
    <lineage>
        <taxon>Bacteria</taxon>
        <taxon>Bacillati</taxon>
        <taxon>Bacillota</taxon>
        <taxon>Bacilli</taxon>
        <taxon>Bacillales</taxon>
        <taxon>Bacillaceae</taxon>
        <taxon>Metabacillus</taxon>
    </lineage>
</organism>
<dbReference type="Pfam" id="PF00440">
    <property type="entry name" value="TetR_N"/>
    <property type="match status" value="1"/>
</dbReference>
<keyword evidence="2 3" id="KW-0238">DNA-binding</keyword>
<keyword evidence="6" id="KW-1185">Reference proteome</keyword>
<protein>
    <submittedName>
        <fullName evidence="5">TetR/AcrR family transcriptional regulator</fullName>
    </submittedName>
</protein>
<dbReference type="InterPro" id="IPR050624">
    <property type="entry name" value="HTH-type_Tx_Regulator"/>
</dbReference>
<name>A0A5C6WAG0_9BACI</name>
<evidence type="ECO:0000313" key="5">
    <source>
        <dbReference type="EMBL" id="TXC92832.1"/>
    </source>
</evidence>
<proteinExistence type="predicted"/>
<dbReference type="PRINTS" id="PR00455">
    <property type="entry name" value="HTHTETR"/>
</dbReference>
<dbReference type="InterPro" id="IPR001647">
    <property type="entry name" value="HTH_TetR"/>
</dbReference>
<dbReference type="SUPFAM" id="SSF48498">
    <property type="entry name" value="Tetracyclin repressor-like, C-terminal domain"/>
    <property type="match status" value="1"/>
</dbReference>
<dbReference type="InterPro" id="IPR036271">
    <property type="entry name" value="Tet_transcr_reg_TetR-rel_C_sf"/>
</dbReference>
<dbReference type="SUPFAM" id="SSF46689">
    <property type="entry name" value="Homeodomain-like"/>
    <property type="match status" value="1"/>
</dbReference>
<evidence type="ECO:0000256" key="2">
    <source>
        <dbReference type="ARBA" id="ARBA00023125"/>
    </source>
</evidence>
<gene>
    <name evidence="5" type="ORF">FS935_01135</name>
</gene>
<feature type="domain" description="HTH tetR-type" evidence="4">
    <location>
        <begin position="11"/>
        <end position="71"/>
    </location>
</feature>
<reference evidence="5 6" key="1">
    <citation type="journal article" date="2005" name="Int. J. Syst. Evol. Microbiol.">
        <title>Bacillus litoralis sp. nov., isolated from a tidal flat of the Yellow Sea in Korea.</title>
        <authorList>
            <person name="Yoon J.H."/>
            <person name="Oh T.K."/>
        </authorList>
    </citation>
    <scope>NUCLEOTIDE SEQUENCE [LARGE SCALE GENOMIC DNA]</scope>
    <source>
        <strain evidence="5 6">SW-211</strain>
    </source>
</reference>
<comment type="caution">
    <text evidence="5">The sequence shown here is derived from an EMBL/GenBank/DDBJ whole genome shotgun (WGS) entry which is preliminary data.</text>
</comment>
<dbReference type="Gene3D" id="1.10.10.60">
    <property type="entry name" value="Homeodomain-like"/>
    <property type="match status" value="1"/>
</dbReference>
<dbReference type="OrthoDB" id="9780939at2"/>
<sequence length="198" mass="22734">MENSENKRTLEMKKRDVLHAATELFSMKSYEATTMSDISKKANVSFGSVASYYGNKEALFAICIEQPLEEFVEIFLNFNKHTTSIVDELRVMIKQHFILFSSMKVYLRLIVQVIAQHKRFPNEINIIFQHTEIIQNAIAKFIQYGQELGQLKEGDAKMLSVAYVNFLFGTILSYAINPSEEEQNEFISIAIRMFGPIG</sequence>
<dbReference type="Proteomes" id="UP000321363">
    <property type="component" value="Unassembled WGS sequence"/>
</dbReference>
<dbReference type="EMBL" id="VOQF01000001">
    <property type="protein sequence ID" value="TXC92832.1"/>
    <property type="molecule type" value="Genomic_DNA"/>
</dbReference>
<dbReference type="AlphaFoldDB" id="A0A5C6WAG0"/>
<dbReference type="GO" id="GO:0003677">
    <property type="term" value="F:DNA binding"/>
    <property type="evidence" value="ECO:0007669"/>
    <property type="project" value="UniProtKB-UniRule"/>
</dbReference>
<evidence type="ECO:0000313" key="6">
    <source>
        <dbReference type="Proteomes" id="UP000321363"/>
    </source>
</evidence>
<evidence type="ECO:0000256" key="3">
    <source>
        <dbReference type="PROSITE-ProRule" id="PRU00335"/>
    </source>
</evidence>
<evidence type="ECO:0000256" key="1">
    <source>
        <dbReference type="ARBA" id="ARBA00022491"/>
    </source>
</evidence>
<dbReference type="PROSITE" id="PS50977">
    <property type="entry name" value="HTH_TETR_2"/>
    <property type="match status" value="1"/>
</dbReference>
<accession>A0A5C6WAG0</accession>
<dbReference type="PANTHER" id="PTHR43479">
    <property type="entry name" value="ACREF/ENVCD OPERON REPRESSOR-RELATED"/>
    <property type="match status" value="1"/>
</dbReference>
<dbReference type="InterPro" id="IPR009057">
    <property type="entry name" value="Homeodomain-like_sf"/>
</dbReference>
<dbReference type="PANTHER" id="PTHR43479:SF11">
    <property type="entry name" value="ACREF_ENVCD OPERON REPRESSOR-RELATED"/>
    <property type="match status" value="1"/>
</dbReference>
<keyword evidence="1" id="KW-0678">Repressor</keyword>
<feature type="DNA-binding region" description="H-T-H motif" evidence="3">
    <location>
        <begin position="34"/>
        <end position="53"/>
    </location>
</feature>
<evidence type="ECO:0000259" key="4">
    <source>
        <dbReference type="PROSITE" id="PS50977"/>
    </source>
</evidence>
<dbReference type="RefSeq" id="WP_146945693.1">
    <property type="nucleotide sequence ID" value="NZ_VOQF01000001.1"/>
</dbReference>